<proteinExistence type="inferred from homology"/>
<evidence type="ECO:0000256" key="2">
    <source>
        <dbReference type="ARBA" id="ARBA00022840"/>
    </source>
</evidence>
<dbReference type="InterPro" id="IPR027417">
    <property type="entry name" value="P-loop_NTPase"/>
</dbReference>
<dbReference type="GO" id="GO:0005737">
    <property type="term" value="C:cytoplasm"/>
    <property type="evidence" value="ECO:0007669"/>
    <property type="project" value="TreeGrafter"/>
</dbReference>
<dbReference type="PANTHER" id="PTHR23077">
    <property type="entry name" value="AAA-FAMILY ATPASE"/>
    <property type="match status" value="1"/>
</dbReference>
<feature type="non-terminal residue" evidence="6">
    <location>
        <position position="1"/>
    </location>
</feature>
<comment type="similarity">
    <text evidence="4">Belongs to the AAA ATPase family.</text>
</comment>
<dbReference type="EMBL" id="KZ992642">
    <property type="protein sequence ID" value="RKP08059.1"/>
    <property type="molecule type" value="Genomic_DNA"/>
</dbReference>
<gene>
    <name evidence="6" type="ORF">THASP1DRAFT_16174</name>
</gene>
<evidence type="ECO:0000256" key="1">
    <source>
        <dbReference type="ARBA" id="ARBA00022741"/>
    </source>
</evidence>
<dbReference type="STRING" id="78915.A0A4V1IWM3"/>
<dbReference type="SMART" id="SM00382">
    <property type="entry name" value="AAA"/>
    <property type="match status" value="1"/>
</dbReference>
<dbReference type="Pfam" id="PF17862">
    <property type="entry name" value="AAA_lid_3"/>
    <property type="match status" value="1"/>
</dbReference>
<sequence>YATVRQRLQRIIRLALLQPEKAARLGVAPPAGVLLYGPSGCGKTMLIKEAVSAASVRVISVGGQLFSKYFGETERTIRRLFRAARRNAPCVLFLDEIDALGVRRDMGDGSHGESAGGVRERVLSTLLNEMDGVTGKSAVLVMACTNRPDRVDDALLRPGRLDHLLYVDIPNREERHAILQAHSSQVKGFQADLDTAAQQTDGFTCAGLAQLIRESALQAVREDTASNGVLTQHVEQALSAVSVSARAGTSQATMRIYDRFRQQRE</sequence>
<evidence type="ECO:0000259" key="5">
    <source>
        <dbReference type="SMART" id="SM00382"/>
    </source>
</evidence>
<evidence type="ECO:0000256" key="4">
    <source>
        <dbReference type="RuleBase" id="RU003651"/>
    </source>
</evidence>
<evidence type="ECO:0000256" key="3">
    <source>
        <dbReference type="ARBA" id="ARBA00023054"/>
    </source>
</evidence>
<dbReference type="InterPro" id="IPR003593">
    <property type="entry name" value="AAA+_ATPase"/>
</dbReference>
<dbReference type="InterPro" id="IPR003959">
    <property type="entry name" value="ATPase_AAA_core"/>
</dbReference>
<dbReference type="SUPFAM" id="SSF52540">
    <property type="entry name" value="P-loop containing nucleoside triphosphate hydrolases"/>
    <property type="match status" value="1"/>
</dbReference>
<dbReference type="FunFam" id="3.40.50.300:FF:001025">
    <property type="entry name" value="ATPase family, AAA domain-containing 2B"/>
    <property type="match status" value="1"/>
</dbReference>
<dbReference type="Gene3D" id="3.40.50.300">
    <property type="entry name" value="P-loop containing nucleotide triphosphate hydrolases"/>
    <property type="match status" value="1"/>
</dbReference>
<feature type="domain" description="AAA+ ATPase" evidence="5">
    <location>
        <begin position="29"/>
        <end position="171"/>
    </location>
</feature>
<dbReference type="Pfam" id="PF00004">
    <property type="entry name" value="AAA"/>
    <property type="match status" value="1"/>
</dbReference>
<dbReference type="InterPro" id="IPR050168">
    <property type="entry name" value="AAA_ATPase_domain"/>
</dbReference>
<organism evidence="6 7">
    <name type="scientific">Thamnocephalis sphaerospora</name>
    <dbReference type="NCBI Taxonomy" id="78915"/>
    <lineage>
        <taxon>Eukaryota</taxon>
        <taxon>Fungi</taxon>
        <taxon>Fungi incertae sedis</taxon>
        <taxon>Zoopagomycota</taxon>
        <taxon>Zoopagomycotina</taxon>
        <taxon>Zoopagomycetes</taxon>
        <taxon>Zoopagales</taxon>
        <taxon>Sigmoideomycetaceae</taxon>
        <taxon>Thamnocephalis</taxon>
    </lineage>
</organism>
<keyword evidence="3" id="KW-0175">Coiled coil</keyword>
<keyword evidence="6" id="KW-0378">Hydrolase</keyword>
<keyword evidence="2 4" id="KW-0067">ATP-binding</keyword>
<dbReference type="GO" id="GO:0005524">
    <property type="term" value="F:ATP binding"/>
    <property type="evidence" value="ECO:0007669"/>
    <property type="project" value="UniProtKB-KW"/>
</dbReference>
<keyword evidence="1 4" id="KW-0547">Nucleotide-binding</keyword>
<evidence type="ECO:0000313" key="6">
    <source>
        <dbReference type="EMBL" id="RKP08059.1"/>
    </source>
</evidence>
<name>A0A4V1IWM3_9FUNG</name>
<dbReference type="Gene3D" id="1.10.8.60">
    <property type="match status" value="1"/>
</dbReference>
<dbReference type="AlphaFoldDB" id="A0A4V1IWM3"/>
<dbReference type="GO" id="GO:0016887">
    <property type="term" value="F:ATP hydrolysis activity"/>
    <property type="evidence" value="ECO:0007669"/>
    <property type="project" value="InterPro"/>
</dbReference>
<dbReference type="PANTHER" id="PTHR23077:SF27">
    <property type="entry name" value="ATPASE FAMILY GENE 2 PROTEIN HOMOLOG A"/>
    <property type="match status" value="1"/>
</dbReference>
<evidence type="ECO:0000313" key="7">
    <source>
        <dbReference type="Proteomes" id="UP000271241"/>
    </source>
</evidence>
<reference evidence="7" key="1">
    <citation type="journal article" date="2018" name="Nat. Microbiol.">
        <title>Leveraging single-cell genomics to expand the fungal tree of life.</title>
        <authorList>
            <person name="Ahrendt S.R."/>
            <person name="Quandt C.A."/>
            <person name="Ciobanu D."/>
            <person name="Clum A."/>
            <person name="Salamov A."/>
            <person name="Andreopoulos B."/>
            <person name="Cheng J.F."/>
            <person name="Woyke T."/>
            <person name="Pelin A."/>
            <person name="Henrissat B."/>
            <person name="Reynolds N.K."/>
            <person name="Benny G.L."/>
            <person name="Smith M.E."/>
            <person name="James T.Y."/>
            <person name="Grigoriev I.V."/>
        </authorList>
    </citation>
    <scope>NUCLEOTIDE SEQUENCE [LARGE SCALE GENOMIC DNA]</scope>
    <source>
        <strain evidence="7">RSA 1356</strain>
    </source>
</reference>
<dbReference type="InterPro" id="IPR041569">
    <property type="entry name" value="AAA_lid_3"/>
</dbReference>
<accession>A0A4V1IWM3</accession>
<dbReference type="Proteomes" id="UP000271241">
    <property type="component" value="Unassembled WGS sequence"/>
</dbReference>
<dbReference type="InterPro" id="IPR003960">
    <property type="entry name" value="ATPase_AAA_CS"/>
</dbReference>
<dbReference type="OrthoDB" id="5421at2759"/>
<dbReference type="PROSITE" id="PS00674">
    <property type="entry name" value="AAA"/>
    <property type="match status" value="1"/>
</dbReference>
<protein>
    <submittedName>
        <fullName evidence="6">P-loop containing nucleoside triphosphate hydrolase protein</fullName>
    </submittedName>
</protein>
<keyword evidence="7" id="KW-1185">Reference proteome</keyword>